<organism evidence="12">
    <name type="scientific">uncultured Pyrinomonadaceae bacterium</name>
    <dbReference type="NCBI Taxonomy" id="2283094"/>
    <lineage>
        <taxon>Bacteria</taxon>
        <taxon>Pseudomonadati</taxon>
        <taxon>Acidobacteriota</taxon>
        <taxon>Blastocatellia</taxon>
        <taxon>Blastocatellales</taxon>
        <taxon>Pyrinomonadaceae</taxon>
        <taxon>environmental samples</taxon>
    </lineage>
</organism>
<keyword evidence="5 9" id="KW-0653">Protein transport</keyword>
<feature type="domain" description="Protein export membrane protein SecD/SecF C-terminal" evidence="11">
    <location>
        <begin position="176"/>
        <end position="352"/>
    </location>
</feature>
<keyword evidence="4 9" id="KW-0812">Transmembrane</keyword>
<feature type="compositionally biased region" description="Low complexity" evidence="10">
    <location>
        <begin position="116"/>
        <end position="131"/>
    </location>
</feature>
<sequence>MFQIFPNINVDWMGWRKPLIAVSILLLLAGLISAVGRQLTPGGTNAFNLGVDFQGGTFITAKFQGQKPSEDAIRQELQNVGVSEAVIQASTDKQDEVLIKVPLIEGDAANQTAEDAASQNAANTNQSTDPSAQIAAENQAQNNLVNAGRNKVREALNTFGKEAEGTTALTDDPNAAYKIVGTDYVGPVAGEQLRNQAVIATLLGLVGILLFIAFRYDWTYAAGAVIAVFHDVLITLAFFSIFQWEVSLTVLAALLTLVGFSVNDSIVIFDRIRENLRLYRDRSLYALTNQSINQTMSRTIVTNGLVFLSVLALVLFGGEVLRGFSLALFVGCITGTYSTIAIASPIAIWWQDKLGAAEVKRTDVQKTEQLASASRRSVSRRPIAR</sequence>
<dbReference type="SUPFAM" id="SSF82866">
    <property type="entry name" value="Multidrug efflux transporter AcrB transmembrane domain"/>
    <property type="match status" value="1"/>
</dbReference>
<comment type="caution">
    <text evidence="9">Lacks conserved residue(s) required for the propagation of feature annotation.</text>
</comment>
<dbReference type="GO" id="GO:0015450">
    <property type="term" value="F:protein-transporting ATPase activity"/>
    <property type="evidence" value="ECO:0007669"/>
    <property type="project" value="InterPro"/>
</dbReference>
<keyword evidence="7 9" id="KW-0811">Translocation</keyword>
<dbReference type="InterPro" id="IPR022646">
    <property type="entry name" value="SecD/SecF_CS"/>
</dbReference>
<keyword evidence="3 9" id="KW-1003">Cell membrane</keyword>
<dbReference type="GO" id="GO:0006605">
    <property type="term" value="P:protein targeting"/>
    <property type="evidence" value="ECO:0007669"/>
    <property type="project" value="UniProtKB-UniRule"/>
</dbReference>
<comment type="subcellular location">
    <subcellularLocation>
        <location evidence="1 9">Cell membrane</location>
        <topology evidence="1 9">Multi-pass membrane protein</topology>
    </subcellularLocation>
</comment>
<evidence type="ECO:0000256" key="9">
    <source>
        <dbReference type="HAMAP-Rule" id="MF_01464"/>
    </source>
</evidence>
<reference evidence="12" key="1">
    <citation type="submission" date="2020-02" db="EMBL/GenBank/DDBJ databases">
        <authorList>
            <person name="Meier V. D."/>
        </authorList>
    </citation>
    <scope>NUCLEOTIDE SEQUENCE</scope>
    <source>
        <strain evidence="12">AVDCRST_MAG74</strain>
    </source>
</reference>
<keyword evidence="2 9" id="KW-0813">Transport</keyword>
<dbReference type="PANTHER" id="PTHR30081:SF8">
    <property type="entry name" value="PROTEIN TRANSLOCASE SUBUNIT SECF"/>
    <property type="match status" value="1"/>
</dbReference>
<name>A0A6J4N6R1_9BACT</name>
<protein>
    <recommendedName>
        <fullName evidence="9">Protein-export membrane protein SecF</fullName>
    </recommendedName>
</protein>
<dbReference type="InterPro" id="IPR005665">
    <property type="entry name" value="SecF_bac"/>
</dbReference>
<feature type="transmembrane region" description="Helical" evidence="9">
    <location>
        <begin position="197"/>
        <end position="214"/>
    </location>
</feature>
<keyword evidence="6 9" id="KW-1133">Transmembrane helix</keyword>
<evidence type="ECO:0000256" key="3">
    <source>
        <dbReference type="ARBA" id="ARBA00022475"/>
    </source>
</evidence>
<evidence type="ECO:0000256" key="2">
    <source>
        <dbReference type="ARBA" id="ARBA00022448"/>
    </source>
</evidence>
<dbReference type="PRINTS" id="PR01755">
    <property type="entry name" value="SECFTRNLCASE"/>
</dbReference>
<feature type="transmembrane region" description="Helical" evidence="9">
    <location>
        <begin position="324"/>
        <end position="350"/>
    </location>
</feature>
<evidence type="ECO:0000259" key="11">
    <source>
        <dbReference type="Pfam" id="PF02355"/>
    </source>
</evidence>
<evidence type="ECO:0000256" key="6">
    <source>
        <dbReference type="ARBA" id="ARBA00022989"/>
    </source>
</evidence>
<proteinExistence type="inferred from homology"/>
<dbReference type="NCBIfam" id="TIGR00916">
    <property type="entry name" value="2A0604s01"/>
    <property type="match status" value="1"/>
</dbReference>
<dbReference type="NCBIfam" id="TIGR00966">
    <property type="entry name" value="transloc_SecF"/>
    <property type="match status" value="1"/>
</dbReference>
<dbReference type="InterPro" id="IPR048634">
    <property type="entry name" value="SecD_SecF_C"/>
</dbReference>
<feature type="transmembrane region" description="Helical" evidence="9">
    <location>
        <begin position="300"/>
        <end position="318"/>
    </location>
</feature>
<dbReference type="GO" id="GO:0005886">
    <property type="term" value="C:plasma membrane"/>
    <property type="evidence" value="ECO:0007669"/>
    <property type="project" value="UniProtKB-SubCell"/>
</dbReference>
<comment type="similarity">
    <text evidence="9">Belongs to the SecD/SecF family. SecF subfamily.</text>
</comment>
<dbReference type="HAMAP" id="MF_01464_B">
    <property type="entry name" value="SecF_B"/>
    <property type="match status" value="1"/>
</dbReference>
<feature type="region of interest" description="Disordered" evidence="10">
    <location>
        <begin position="111"/>
        <end position="131"/>
    </location>
</feature>
<dbReference type="GO" id="GO:0043952">
    <property type="term" value="P:protein transport by the Sec complex"/>
    <property type="evidence" value="ECO:0007669"/>
    <property type="project" value="UniProtKB-UniRule"/>
</dbReference>
<dbReference type="Gene3D" id="1.20.1640.10">
    <property type="entry name" value="Multidrug efflux transporter AcrB transmembrane domain"/>
    <property type="match status" value="1"/>
</dbReference>
<evidence type="ECO:0000256" key="4">
    <source>
        <dbReference type="ARBA" id="ARBA00022692"/>
    </source>
</evidence>
<dbReference type="InterPro" id="IPR055344">
    <property type="entry name" value="SecD_SecF_C_bact"/>
</dbReference>
<dbReference type="AlphaFoldDB" id="A0A6J4N6R1"/>
<feature type="transmembrane region" description="Helical" evidence="9">
    <location>
        <begin position="248"/>
        <end position="269"/>
    </location>
</feature>
<dbReference type="EMBL" id="CADCUR010000020">
    <property type="protein sequence ID" value="CAA9379432.1"/>
    <property type="molecule type" value="Genomic_DNA"/>
</dbReference>
<dbReference type="PANTHER" id="PTHR30081">
    <property type="entry name" value="PROTEIN-EXPORT MEMBRANE PROTEIN SEC"/>
    <property type="match status" value="1"/>
</dbReference>
<comment type="subunit">
    <text evidence="9">Forms a complex with SecD. Part of the essential Sec protein translocation apparatus which comprises SecA, SecYEG and auxiliary proteins SecDF. Other proteins may also be involved.</text>
</comment>
<dbReference type="GO" id="GO:0065002">
    <property type="term" value="P:intracellular protein transmembrane transport"/>
    <property type="evidence" value="ECO:0007669"/>
    <property type="project" value="UniProtKB-UniRule"/>
</dbReference>
<dbReference type="InterPro" id="IPR022813">
    <property type="entry name" value="SecD/SecF_arch_bac"/>
</dbReference>
<gene>
    <name evidence="9" type="primary">secF</name>
    <name evidence="12" type="ORF">AVDCRST_MAG74-249</name>
</gene>
<evidence type="ECO:0000256" key="8">
    <source>
        <dbReference type="ARBA" id="ARBA00023136"/>
    </source>
</evidence>
<comment type="function">
    <text evidence="9">Part of the Sec protein translocase complex. Interacts with the SecYEG preprotein conducting channel. SecDF uses the proton motive force (PMF) to complete protein translocation after the ATP-dependent function of SecA.</text>
</comment>
<accession>A0A6J4N6R1</accession>
<dbReference type="Pfam" id="PF07549">
    <property type="entry name" value="Sec_GG"/>
    <property type="match status" value="1"/>
</dbReference>
<dbReference type="Pfam" id="PF02355">
    <property type="entry name" value="SecD_SecF_C"/>
    <property type="match status" value="1"/>
</dbReference>
<feature type="transmembrane region" description="Helical" evidence="9">
    <location>
        <begin position="221"/>
        <end position="242"/>
    </location>
</feature>
<evidence type="ECO:0000256" key="10">
    <source>
        <dbReference type="SAM" id="MobiDB-lite"/>
    </source>
</evidence>
<evidence type="ECO:0000256" key="1">
    <source>
        <dbReference type="ARBA" id="ARBA00004651"/>
    </source>
</evidence>
<keyword evidence="8 9" id="KW-0472">Membrane</keyword>
<evidence type="ECO:0000313" key="12">
    <source>
        <dbReference type="EMBL" id="CAA9379432.1"/>
    </source>
</evidence>
<evidence type="ECO:0000256" key="5">
    <source>
        <dbReference type="ARBA" id="ARBA00022927"/>
    </source>
</evidence>
<dbReference type="InterPro" id="IPR022645">
    <property type="entry name" value="SecD/SecF_bac"/>
</dbReference>
<evidence type="ECO:0000256" key="7">
    <source>
        <dbReference type="ARBA" id="ARBA00023010"/>
    </source>
</evidence>